<evidence type="ECO:0000313" key="3">
    <source>
        <dbReference type="Proteomes" id="UP000198287"/>
    </source>
</evidence>
<dbReference type="EMBL" id="LNIX01000009">
    <property type="protein sequence ID" value="OXA50264.1"/>
    <property type="molecule type" value="Genomic_DNA"/>
</dbReference>
<reference evidence="2 3" key="1">
    <citation type="submission" date="2015-12" db="EMBL/GenBank/DDBJ databases">
        <title>The genome of Folsomia candida.</title>
        <authorList>
            <person name="Faddeeva A."/>
            <person name="Derks M.F."/>
            <person name="Anvar Y."/>
            <person name="Smit S."/>
            <person name="Van Straalen N."/>
            <person name="Roelofs D."/>
        </authorList>
    </citation>
    <scope>NUCLEOTIDE SEQUENCE [LARGE SCALE GENOMIC DNA]</scope>
    <source>
        <strain evidence="2 3">VU population</strain>
        <tissue evidence="2">Whole body</tissue>
    </source>
</reference>
<keyword evidence="1" id="KW-0472">Membrane</keyword>
<evidence type="ECO:0000313" key="2">
    <source>
        <dbReference type="EMBL" id="OXA50264.1"/>
    </source>
</evidence>
<dbReference type="OrthoDB" id="6154304at2759"/>
<keyword evidence="3" id="KW-1185">Reference proteome</keyword>
<protein>
    <submittedName>
        <fullName evidence="2">Uncharacterized protein</fullName>
    </submittedName>
</protein>
<proteinExistence type="predicted"/>
<accession>A0A226DZN5</accession>
<feature type="transmembrane region" description="Helical" evidence="1">
    <location>
        <begin position="95"/>
        <end position="115"/>
    </location>
</feature>
<sequence>MRRHSGHCLEFAMGMGPEGPVVPDPIPTPPPPARRDHVAIDMMEECCAGSRSRCESVIRSEYQPNQGNFLIQAFKNLPGFRECLADNIPITMRTALHITVLVLTVLALLAVAYAGHAGGGGGGGGHSPHGGWGGWGKKYHGWANVKAWNGPWSSQYSLDEHGSGYNRYAWLQQEFGKGHHGK</sequence>
<keyword evidence="1" id="KW-1133">Transmembrane helix</keyword>
<comment type="caution">
    <text evidence="2">The sequence shown here is derived from an EMBL/GenBank/DDBJ whole genome shotgun (WGS) entry which is preliminary data.</text>
</comment>
<organism evidence="2 3">
    <name type="scientific">Folsomia candida</name>
    <name type="common">Springtail</name>
    <dbReference type="NCBI Taxonomy" id="158441"/>
    <lineage>
        <taxon>Eukaryota</taxon>
        <taxon>Metazoa</taxon>
        <taxon>Ecdysozoa</taxon>
        <taxon>Arthropoda</taxon>
        <taxon>Hexapoda</taxon>
        <taxon>Collembola</taxon>
        <taxon>Entomobryomorpha</taxon>
        <taxon>Isotomoidea</taxon>
        <taxon>Isotomidae</taxon>
        <taxon>Proisotominae</taxon>
        <taxon>Folsomia</taxon>
    </lineage>
</organism>
<keyword evidence="1" id="KW-0812">Transmembrane</keyword>
<name>A0A226DZN5_FOLCA</name>
<evidence type="ECO:0000256" key="1">
    <source>
        <dbReference type="SAM" id="Phobius"/>
    </source>
</evidence>
<gene>
    <name evidence="2" type="ORF">Fcan01_15168</name>
</gene>
<dbReference type="Proteomes" id="UP000198287">
    <property type="component" value="Unassembled WGS sequence"/>
</dbReference>
<dbReference type="AlphaFoldDB" id="A0A226DZN5"/>